<dbReference type="PANTHER" id="PTHR30349:SF77">
    <property type="entry name" value="TYROSINE RECOMBINASE XERC"/>
    <property type="match status" value="1"/>
</dbReference>
<accession>A0A4R3Z8F5</accession>
<dbReference type="SUPFAM" id="SSF56349">
    <property type="entry name" value="DNA breaking-rejoining enzymes"/>
    <property type="match status" value="1"/>
</dbReference>
<evidence type="ECO:0000259" key="4">
    <source>
        <dbReference type="PROSITE" id="PS51898"/>
    </source>
</evidence>
<reference evidence="5 6" key="1">
    <citation type="submission" date="2019-03" db="EMBL/GenBank/DDBJ databases">
        <title>Genomic Encyclopedia of Type Strains, Phase IV (KMG-IV): sequencing the most valuable type-strain genomes for metagenomic binning, comparative biology and taxonomic classification.</title>
        <authorList>
            <person name="Goeker M."/>
        </authorList>
    </citation>
    <scope>NUCLEOTIDE SEQUENCE [LARGE SCALE GENOMIC DNA]</scope>
    <source>
        <strain evidence="5 6">DSM 29487</strain>
    </source>
</reference>
<keyword evidence="6" id="KW-1185">Reference proteome</keyword>
<evidence type="ECO:0000256" key="1">
    <source>
        <dbReference type="ARBA" id="ARBA00004496"/>
    </source>
</evidence>
<evidence type="ECO:0000256" key="2">
    <source>
        <dbReference type="ARBA" id="ARBA00022908"/>
    </source>
</evidence>
<dbReference type="Gene3D" id="1.10.443.10">
    <property type="entry name" value="Intergrase catalytic core"/>
    <property type="match status" value="1"/>
</dbReference>
<dbReference type="GO" id="GO:0003677">
    <property type="term" value="F:DNA binding"/>
    <property type="evidence" value="ECO:0007669"/>
    <property type="project" value="InterPro"/>
</dbReference>
<dbReference type="Proteomes" id="UP000295515">
    <property type="component" value="Unassembled WGS sequence"/>
</dbReference>
<keyword evidence="2" id="KW-0229">DNA integration</keyword>
<evidence type="ECO:0000313" key="5">
    <source>
        <dbReference type="EMBL" id="TCW02903.1"/>
    </source>
</evidence>
<dbReference type="GO" id="GO:0006310">
    <property type="term" value="P:DNA recombination"/>
    <property type="evidence" value="ECO:0007669"/>
    <property type="project" value="UniProtKB-KW"/>
</dbReference>
<gene>
    <name evidence="5" type="ORF">EDD60_101207</name>
</gene>
<dbReference type="PANTHER" id="PTHR30349">
    <property type="entry name" value="PHAGE INTEGRASE-RELATED"/>
    <property type="match status" value="1"/>
</dbReference>
<dbReference type="AlphaFoldDB" id="A0A4R3Z8F5"/>
<dbReference type="InterPro" id="IPR013762">
    <property type="entry name" value="Integrase-like_cat_sf"/>
</dbReference>
<comment type="caution">
    <text evidence="5">The sequence shown here is derived from an EMBL/GenBank/DDBJ whole genome shotgun (WGS) entry which is preliminary data.</text>
</comment>
<proteinExistence type="predicted"/>
<dbReference type="GO" id="GO:0005737">
    <property type="term" value="C:cytoplasm"/>
    <property type="evidence" value="ECO:0007669"/>
    <property type="project" value="UniProtKB-SubCell"/>
</dbReference>
<comment type="subcellular location">
    <subcellularLocation>
        <location evidence="1">Cytoplasm</location>
    </subcellularLocation>
</comment>
<dbReference type="InterPro" id="IPR011010">
    <property type="entry name" value="DNA_brk_join_enz"/>
</dbReference>
<sequence length="217" mass="25975">MHVFFEQLVFDEEIEYNPMNKIRYKIQLEKKLPRIITQEQLSVIFGNLRKNDYKFIKRDRAIIELLISTGIRVSELCLLMDEDIRLKDKYMIIYGKNSKERMIYLGADVLKIFEEYYQEFHKSIKNCHCFFINNNYSQITDQSVRNIINKYTGDFHVTPHMFRHTFATMLLEQDVDIAYIQKILGHSSITTTSIYTHVSMNKQKDIMINKNPRNLIK</sequence>
<dbReference type="InterPro" id="IPR050090">
    <property type="entry name" value="Tyrosine_recombinase_XerCD"/>
</dbReference>
<dbReference type="Pfam" id="PF00589">
    <property type="entry name" value="Phage_integrase"/>
    <property type="match status" value="1"/>
</dbReference>
<dbReference type="EMBL" id="SMCQ01000001">
    <property type="protein sequence ID" value="TCW02903.1"/>
    <property type="molecule type" value="Genomic_DNA"/>
</dbReference>
<organism evidence="5 6">
    <name type="scientific">Longibaculum muris</name>
    <dbReference type="NCBI Taxonomy" id="1796628"/>
    <lineage>
        <taxon>Bacteria</taxon>
        <taxon>Bacillati</taxon>
        <taxon>Bacillota</taxon>
        <taxon>Erysipelotrichia</taxon>
        <taxon>Erysipelotrichales</taxon>
        <taxon>Coprobacillaceae</taxon>
        <taxon>Longibaculum</taxon>
    </lineage>
</organism>
<keyword evidence="3" id="KW-0233">DNA recombination</keyword>
<dbReference type="InterPro" id="IPR002104">
    <property type="entry name" value="Integrase_catalytic"/>
</dbReference>
<dbReference type="GO" id="GO:0015074">
    <property type="term" value="P:DNA integration"/>
    <property type="evidence" value="ECO:0007669"/>
    <property type="project" value="UniProtKB-KW"/>
</dbReference>
<evidence type="ECO:0000256" key="3">
    <source>
        <dbReference type="ARBA" id="ARBA00023172"/>
    </source>
</evidence>
<dbReference type="PROSITE" id="PS51898">
    <property type="entry name" value="TYR_RECOMBINASE"/>
    <property type="match status" value="1"/>
</dbReference>
<name>A0A4R3Z8F5_9FIRM</name>
<feature type="domain" description="Tyr recombinase" evidence="4">
    <location>
        <begin position="31"/>
        <end position="208"/>
    </location>
</feature>
<protein>
    <submittedName>
        <fullName evidence="5">Integrase/recombinase XerD</fullName>
    </submittedName>
</protein>
<evidence type="ECO:0000313" key="6">
    <source>
        <dbReference type="Proteomes" id="UP000295515"/>
    </source>
</evidence>